<keyword evidence="2" id="KW-0805">Transcription regulation</keyword>
<dbReference type="GeneID" id="110683969"/>
<evidence type="ECO:0000259" key="9">
    <source>
        <dbReference type="PROSITE" id="PS51032"/>
    </source>
</evidence>
<dbReference type="InterPro" id="IPR001471">
    <property type="entry name" value="AP2/ERF_dom"/>
</dbReference>
<sequence>MNSTPFSSQLQYSPPLPSGGEYEDATSSDSPTNWSSASPFSNQLILNDEAVGFPKKRKAGRRKFKETRHPIYHGVRVRDGGKWVCEIREPNKKSRIWLGTYPTAELAARAHDVGAIALRGDKAVLNFPDSAWLAPRAKSTSAKDIRLAAFQATRSELRSSSPSGCGKKIELEVDSPTSRSSVNHYFGTEGDIGEGDSKESLFIDEEAIFNYPSLINGMAAGMLLTPPCLKRGINWDTIHDYGDNSYIDYMDLWHHL</sequence>
<keyword evidence="11" id="KW-1185">Reference proteome</keyword>
<dbReference type="SUPFAM" id="SSF54171">
    <property type="entry name" value="DNA-binding domain"/>
    <property type="match status" value="1"/>
</dbReference>
<proteinExistence type="inferred from homology"/>
<dbReference type="OMA" id="INWDTIH"/>
<dbReference type="InterPro" id="IPR045277">
    <property type="entry name" value="DRE1A-I"/>
</dbReference>
<dbReference type="GO" id="GO:0003700">
    <property type="term" value="F:DNA-binding transcription factor activity"/>
    <property type="evidence" value="ECO:0007669"/>
    <property type="project" value="InterPro"/>
</dbReference>
<evidence type="ECO:0000256" key="3">
    <source>
        <dbReference type="ARBA" id="ARBA00023125"/>
    </source>
</evidence>
<feature type="compositionally biased region" description="Low complexity" evidence="8">
    <location>
        <begin position="1"/>
        <end position="13"/>
    </location>
</feature>
<feature type="domain" description="AP2/ERF" evidence="9">
    <location>
        <begin position="71"/>
        <end position="128"/>
    </location>
</feature>
<keyword evidence="4" id="KW-0010">Activator</keyword>
<gene>
    <name evidence="10" type="primary">LOC110683969</name>
</gene>
<dbReference type="EnsemblPlants" id="AUR62009807-RA">
    <property type="protein sequence ID" value="AUR62009807-RA:cds"/>
    <property type="gene ID" value="AUR62009807"/>
</dbReference>
<comment type="similarity">
    <text evidence="7">Belongs to the AP2/ERF transcription factor family. ERF subfamily.</text>
</comment>
<feature type="region of interest" description="Disordered" evidence="8">
    <location>
        <begin position="1"/>
        <end position="39"/>
    </location>
</feature>
<evidence type="ECO:0000256" key="4">
    <source>
        <dbReference type="ARBA" id="ARBA00023159"/>
    </source>
</evidence>
<dbReference type="PRINTS" id="PR00367">
    <property type="entry name" value="ETHRSPELEMNT"/>
</dbReference>
<comment type="subcellular location">
    <subcellularLocation>
        <location evidence="1">Nucleus</location>
    </subcellularLocation>
</comment>
<dbReference type="InterPro" id="IPR016177">
    <property type="entry name" value="DNA-bd_dom_sf"/>
</dbReference>
<evidence type="ECO:0000313" key="11">
    <source>
        <dbReference type="Proteomes" id="UP000596660"/>
    </source>
</evidence>
<reference evidence="10" key="1">
    <citation type="journal article" date="2017" name="Nature">
        <title>The genome of Chenopodium quinoa.</title>
        <authorList>
            <person name="Jarvis D.E."/>
            <person name="Ho Y.S."/>
            <person name="Lightfoot D.J."/>
            <person name="Schmoeckel S.M."/>
            <person name="Li B."/>
            <person name="Borm T.J.A."/>
            <person name="Ohyanagi H."/>
            <person name="Mineta K."/>
            <person name="Michell C.T."/>
            <person name="Saber N."/>
            <person name="Kharbatia N.M."/>
            <person name="Rupper R.R."/>
            <person name="Sharp A.R."/>
            <person name="Dally N."/>
            <person name="Boughton B.A."/>
            <person name="Woo Y.H."/>
            <person name="Gao G."/>
            <person name="Schijlen E.G.W.M."/>
            <person name="Guo X."/>
            <person name="Momin A.A."/>
            <person name="Negrao S."/>
            <person name="Al-Babili S."/>
            <person name="Gehring C."/>
            <person name="Roessner U."/>
            <person name="Jung C."/>
            <person name="Murphy K."/>
            <person name="Arold S.T."/>
            <person name="Gojobori T."/>
            <person name="van der Linden C.G."/>
            <person name="van Loo E.N."/>
            <person name="Jellen E.N."/>
            <person name="Maughan P.J."/>
            <person name="Tester M."/>
        </authorList>
    </citation>
    <scope>NUCLEOTIDE SEQUENCE [LARGE SCALE GENOMIC DNA]</scope>
    <source>
        <strain evidence="10">cv. PI 614886</strain>
    </source>
</reference>
<dbReference type="SMR" id="A0A803LD68"/>
<dbReference type="GO" id="GO:0005634">
    <property type="term" value="C:nucleus"/>
    <property type="evidence" value="ECO:0007669"/>
    <property type="project" value="UniProtKB-SubCell"/>
</dbReference>
<evidence type="ECO:0000256" key="1">
    <source>
        <dbReference type="ARBA" id="ARBA00004123"/>
    </source>
</evidence>
<dbReference type="PANTHER" id="PTHR31839:SF42">
    <property type="entry name" value="DEHYDRATION-RESPONSIVE ELEMENT-BINDING PROTEIN 1F"/>
    <property type="match status" value="1"/>
</dbReference>
<evidence type="ECO:0000313" key="10">
    <source>
        <dbReference type="EnsemblPlants" id="AUR62009807-RA:cds"/>
    </source>
</evidence>
<dbReference type="OrthoDB" id="676764at2759"/>
<evidence type="ECO:0000256" key="5">
    <source>
        <dbReference type="ARBA" id="ARBA00023163"/>
    </source>
</evidence>
<keyword evidence="6" id="KW-0539">Nucleus</keyword>
<dbReference type="InterPro" id="IPR036955">
    <property type="entry name" value="AP2/ERF_dom_sf"/>
</dbReference>
<evidence type="ECO:0000256" key="2">
    <source>
        <dbReference type="ARBA" id="ARBA00023015"/>
    </source>
</evidence>
<reference evidence="10" key="2">
    <citation type="submission" date="2021-03" db="UniProtKB">
        <authorList>
            <consortium name="EnsemblPlants"/>
        </authorList>
    </citation>
    <scope>IDENTIFICATION</scope>
</reference>
<organism evidence="10 11">
    <name type="scientific">Chenopodium quinoa</name>
    <name type="common">Quinoa</name>
    <dbReference type="NCBI Taxonomy" id="63459"/>
    <lineage>
        <taxon>Eukaryota</taxon>
        <taxon>Viridiplantae</taxon>
        <taxon>Streptophyta</taxon>
        <taxon>Embryophyta</taxon>
        <taxon>Tracheophyta</taxon>
        <taxon>Spermatophyta</taxon>
        <taxon>Magnoliopsida</taxon>
        <taxon>eudicotyledons</taxon>
        <taxon>Gunneridae</taxon>
        <taxon>Pentapetalae</taxon>
        <taxon>Caryophyllales</taxon>
        <taxon>Chenopodiaceae</taxon>
        <taxon>Chenopodioideae</taxon>
        <taxon>Atripliceae</taxon>
        <taxon>Chenopodium</taxon>
    </lineage>
</organism>
<accession>A0A803LD68</accession>
<dbReference type="Gene3D" id="3.30.730.10">
    <property type="entry name" value="AP2/ERF domain"/>
    <property type="match status" value="1"/>
</dbReference>
<dbReference type="KEGG" id="cqi:110683969"/>
<keyword evidence="3" id="KW-0238">DNA-binding</keyword>
<keyword evidence="5" id="KW-0804">Transcription</keyword>
<dbReference type="FunFam" id="3.30.730.10:FF:000001">
    <property type="entry name" value="Ethylene-responsive transcription factor 2"/>
    <property type="match status" value="1"/>
</dbReference>
<protein>
    <recommendedName>
        <fullName evidence="9">AP2/ERF domain-containing protein</fullName>
    </recommendedName>
</protein>
<evidence type="ECO:0000256" key="6">
    <source>
        <dbReference type="ARBA" id="ARBA00023242"/>
    </source>
</evidence>
<dbReference type="AlphaFoldDB" id="A0A803LD68"/>
<dbReference type="CDD" id="cd00018">
    <property type="entry name" value="AP2"/>
    <property type="match status" value="1"/>
</dbReference>
<evidence type="ECO:0000256" key="7">
    <source>
        <dbReference type="ARBA" id="ARBA00024343"/>
    </source>
</evidence>
<feature type="compositionally biased region" description="Polar residues" evidence="8">
    <location>
        <begin position="27"/>
        <end position="39"/>
    </location>
</feature>
<dbReference type="Proteomes" id="UP000596660">
    <property type="component" value="Unplaced"/>
</dbReference>
<evidence type="ECO:0000256" key="8">
    <source>
        <dbReference type="SAM" id="MobiDB-lite"/>
    </source>
</evidence>
<dbReference type="PROSITE" id="PS51032">
    <property type="entry name" value="AP2_ERF"/>
    <property type="match status" value="1"/>
</dbReference>
<dbReference type="Gramene" id="AUR62009807-RA">
    <property type="protein sequence ID" value="AUR62009807-RA:cds"/>
    <property type="gene ID" value="AUR62009807"/>
</dbReference>
<dbReference type="PANTHER" id="PTHR31839">
    <property type="entry name" value="DEHYDRATION-RESPONSIVE ELEMENT-BINDING PROTEIN 1D"/>
    <property type="match status" value="1"/>
</dbReference>
<dbReference type="SMART" id="SM00380">
    <property type="entry name" value="AP2"/>
    <property type="match status" value="1"/>
</dbReference>
<dbReference type="GO" id="GO:0003677">
    <property type="term" value="F:DNA binding"/>
    <property type="evidence" value="ECO:0007669"/>
    <property type="project" value="UniProtKB-KW"/>
</dbReference>
<dbReference type="Pfam" id="PF00847">
    <property type="entry name" value="AP2"/>
    <property type="match status" value="1"/>
</dbReference>
<name>A0A803LD68_CHEQI</name>
<dbReference type="RefSeq" id="XP_021716057.1">
    <property type="nucleotide sequence ID" value="XM_021860365.1"/>
</dbReference>